<evidence type="ECO:0000259" key="2">
    <source>
        <dbReference type="Pfam" id="PF00793"/>
    </source>
</evidence>
<protein>
    <submittedName>
        <fullName evidence="3">Phospho-2-dehydro-3-deoxyheptonate aldolase</fullName>
        <ecNumber evidence="3">2.5.1.54</ecNumber>
    </submittedName>
</protein>
<dbReference type="GO" id="GO:0009073">
    <property type="term" value="P:aromatic amino acid family biosynthetic process"/>
    <property type="evidence" value="ECO:0007669"/>
    <property type="project" value="InterPro"/>
</dbReference>
<dbReference type="InterPro" id="IPR006268">
    <property type="entry name" value="DAHP_syn_2"/>
</dbReference>
<dbReference type="GO" id="GO:0003849">
    <property type="term" value="F:3-deoxy-7-phosphoheptulonate synthase activity"/>
    <property type="evidence" value="ECO:0007669"/>
    <property type="project" value="UniProtKB-EC"/>
</dbReference>
<evidence type="ECO:0000256" key="1">
    <source>
        <dbReference type="ARBA" id="ARBA00022679"/>
    </source>
</evidence>
<dbReference type="InterPro" id="IPR006218">
    <property type="entry name" value="DAHP1/KDSA"/>
</dbReference>
<evidence type="ECO:0000313" key="5">
    <source>
        <dbReference type="Proteomes" id="UP000294844"/>
    </source>
</evidence>
<keyword evidence="5" id="KW-1185">Reference proteome</keyword>
<name>A0A4R8SGJ0_9MYCO</name>
<dbReference type="InterPro" id="IPR013785">
    <property type="entry name" value="Aldolase_TIM"/>
</dbReference>
<comment type="caution">
    <text evidence="3">The sequence shown here is derived from an EMBL/GenBank/DDBJ whole genome shotgun (WGS) entry which is preliminary data.</text>
</comment>
<proteinExistence type="predicted"/>
<dbReference type="PANTHER" id="PTHR43018:SF1">
    <property type="entry name" value="PROTEIN AROA(G)"/>
    <property type="match status" value="1"/>
</dbReference>
<keyword evidence="1 3" id="KW-0808">Transferase</keyword>
<dbReference type="Proteomes" id="UP000294844">
    <property type="component" value="Unassembled WGS sequence"/>
</dbReference>
<dbReference type="RefSeq" id="WP_134146131.1">
    <property type="nucleotide sequence ID" value="NZ_PECK01000003.1"/>
</dbReference>
<dbReference type="Proteomes" id="UP000295685">
    <property type="component" value="Unassembled WGS sequence"/>
</dbReference>
<dbReference type="AlphaFoldDB" id="A0A4R8SGJ0"/>
<dbReference type="EC" id="2.5.1.54" evidence="3"/>
<evidence type="ECO:0000313" key="6">
    <source>
        <dbReference type="Proteomes" id="UP000295685"/>
    </source>
</evidence>
<evidence type="ECO:0000313" key="3">
    <source>
        <dbReference type="EMBL" id="TDZ96036.1"/>
    </source>
</evidence>
<dbReference type="NCBIfam" id="NF009239">
    <property type="entry name" value="PRK12595.1"/>
    <property type="match status" value="1"/>
</dbReference>
<reference evidence="5 6" key="1">
    <citation type="journal article" date="2019" name="Sci. Rep.">
        <title>Extended insight into the Mycobacterium chelonae-abscessus complex through whole genome sequencing of Mycobacterium salmoniphilum outbreak and Mycobacterium salmoniphilum-like strains.</title>
        <authorList>
            <person name="Behra P.R.K."/>
            <person name="Das S."/>
            <person name="Pettersson B.M.F."/>
            <person name="Shirreff L."/>
            <person name="DuCote T."/>
            <person name="Jacobsson K.G."/>
            <person name="Ennis D.G."/>
            <person name="Kirsebom L.A."/>
        </authorList>
    </citation>
    <scope>NUCLEOTIDE SEQUENCE [LARGE SCALE GENOMIC DNA]</scope>
    <source>
        <strain evidence="4 5">CCUG 60883</strain>
        <strain evidence="3 6">CCUG 60885</strain>
    </source>
</reference>
<dbReference type="OrthoDB" id="9802281at2"/>
<gene>
    <name evidence="3" type="primary">aroF</name>
    <name evidence="4" type="ORF">CCUG60883_02433</name>
    <name evidence="3" type="ORF">CCUG60885_02174</name>
</gene>
<dbReference type="NCBIfam" id="NF006421">
    <property type="entry name" value="PRK08673.1"/>
    <property type="match status" value="1"/>
</dbReference>
<dbReference type="EMBL" id="PECK01000003">
    <property type="protein sequence ID" value="TDZ96036.1"/>
    <property type="molecule type" value="Genomic_DNA"/>
</dbReference>
<sequence length="364" mass="38182">MIVELAPGTDEASAQRIADALHNAGFHPWRGGAPGDIVLHPAPKADRVDDLLAFDGVTGVISTPGKLRRTDRRYRPEGTVVPVGDQTLIGGRNFVIAAGPCAVESCQQVGRTAEAVRQGGANILRGGAYKPRTSPFSFQGLGREGLQLLEIARAQTGLPVVTEVVDAADVDAVAASADIAQVGARNMQNFELLKALGRTRVPVLLKRGMAATIEEWLLAAEYLLDGGNPNVILCERGIRTFEPATRFTLDVSAVAVVKQLSHLPVIVDPSHAAGRVDLVAPLARAAAAAGADGIIVDVHIDPASASCDADQALLPGQFAHLVRELAPVLDALGRPLHTTRQSEAPLVDDGIRHGRFTIPEGAAS</sequence>
<dbReference type="Gene3D" id="3.20.20.70">
    <property type="entry name" value="Aldolase class I"/>
    <property type="match status" value="1"/>
</dbReference>
<dbReference type="GO" id="GO:0016832">
    <property type="term" value="F:aldehyde-lyase activity"/>
    <property type="evidence" value="ECO:0007669"/>
    <property type="project" value="InterPro"/>
</dbReference>
<dbReference type="InterPro" id="IPR052899">
    <property type="entry name" value="Class-I_DAHP_synthase"/>
</dbReference>
<dbReference type="EMBL" id="PECM01000008">
    <property type="protein sequence ID" value="TEA05133.1"/>
    <property type="molecule type" value="Genomic_DNA"/>
</dbReference>
<feature type="domain" description="DAHP synthetase I/KDSA" evidence="2">
    <location>
        <begin position="87"/>
        <end position="321"/>
    </location>
</feature>
<dbReference type="PANTHER" id="PTHR43018">
    <property type="entry name" value="PHOSPHO-2-DEHYDRO-3-DEOXYHEPTONATE ALDOLASE"/>
    <property type="match status" value="1"/>
</dbReference>
<dbReference type="Pfam" id="PF00793">
    <property type="entry name" value="DAHP_synth_1"/>
    <property type="match status" value="1"/>
</dbReference>
<dbReference type="NCBIfam" id="TIGR01361">
    <property type="entry name" value="DAHP_synth_Bsub"/>
    <property type="match status" value="1"/>
</dbReference>
<evidence type="ECO:0000313" key="4">
    <source>
        <dbReference type="EMBL" id="TEA05133.1"/>
    </source>
</evidence>
<dbReference type="SUPFAM" id="SSF51569">
    <property type="entry name" value="Aldolase"/>
    <property type="match status" value="1"/>
</dbReference>
<organism evidence="3 6">
    <name type="scientific">Mycobacteroides salmoniphilum</name>
    <dbReference type="NCBI Taxonomy" id="404941"/>
    <lineage>
        <taxon>Bacteria</taxon>
        <taxon>Bacillati</taxon>
        <taxon>Actinomycetota</taxon>
        <taxon>Actinomycetes</taxon>
        <taxon>Mycobacteriales</taxon>
        <taxon>Mycobacteriaceae</taxon>
        <taxon>Mycobacteroides</taxon>
    </lineage>
</organism>
<accession>A0A4R8SGJ0</accession>